<dbReference type="InterPro" id="IPR044000">
    <property type="entry name" value="Phage_tube_2"/>
</dbReference>
<comment type="caution">
    <text evidence="1">The sequence shown here is derived from an EMBL/GenBank/DDBJ whole genome shotgun (WGS) entry which is preliminary data.</text>
</comment>
<gene>
    <name evidence="1" type="ORF">BS297_15645</name>
</gene>
<proteinExistence type="predicted"/>
<reference evidence="1 2" key="1">
    <citation type="journal article" date="2017" name="Poromechanics V (2013)">
        <title>Genomic Characterization of the Arsenic-Tolerant Actinobacterium, &lt;i&gt;Rhodococcus erythropolis&lt;/i&gt; S43.</title>
        <authorList>
            <person name="Retamal-Morales G."/>
            <person name="Mehnert M."/>
            <person name="Schwabe R."/>
            <person name="Tischler D."/>
            <person name="Schloemann M."/>
            <person name="Levican G.J."/>
        </authorList>
    </citation>
    <scope>NUCLEOTIDE SEQUENCE [LARGE SCALE GENOMIC DNA]</scope>
    <source>
        <strain evidence="1 2">S43</strain>
    </source>
</reference>
<dbReference type="EMBL" id="MRBO01000442">
    <property type="protein sequence ID" value="KAB2584372.1"/>
    <property type="molecule type" value="Genomic_DNA"/>
</dbReference>
<organism evidence="1 2">
    <name type="scientific">Rhodococcus erythropolis</name>
    <name type="common">Arthrobacter picolinophilus</name>
    <dbReference type="NCBI Taxonomy" id="1833"/>
    <lineage>
        <taxon>Bacteria</taxon>
        <taxon>Bacillati</taxon>
        <taxon>Actinomycetota</taxon>
        <taxon>Actinomycetes</taxon>
        <taxon>Mycobacteriales</taxon>
        <taxon>Nocardiaceae</taxon>
        <taxon>Rhodococcus</taxon>
        <taxon>Rhodococcus erythropolis group</taxon>
    </lineage>
</organism>
<dbReference type="Pfam" id="PF18906">
    <property type="entry name" value="Phage_tube_2"/>
    <property type="match status" value="1"/>
</dbReference>
<sequence length="283" mass="30558">MQPKLEIIENESAMGVVEKINDSEVVGKWIEGTIGGKVTEVGVGFPLLGIFGSVLTGAVVGGVYPHTFDVNQSSIPPAITLAKVTPIQSKRYSYTTFDTFELTAEEKSWVQISSAIKARIGETSTETVVLDAVEKEFTSKNIVLKTAASSAGLAAAPAIAAKSLKLNIERPSEMFFPLGGDDNPAFDRGVFEAKGEFVIRYLSTNVEDDYLNNAIKAMSIKMTNGATSLEFIATKVRFRELEKSSDRDEIVTQTVSFYCEFDTTAGKAIQAVLKNPRASYAAA</sequence>
<dbReference type="Proteomes" id="UP000325576">
    <property type="component" value="Unassembled WGS sequence"/>
</dbReference>
<protein>
    <submittedName>
        <fullName evidence="1">Uncharacterized protein</fullName>
    </submittedName>
</protein>
<name>A0A0C3A8Q9_RHOER</name>
<dbReference type="AlphaFoldDB" id="A0A0C3A8Q9"/>
<evidence type="ECO:0000313" key="1">
    <source>
        <dbReference type="EMBL" id="KAB2584372.1"/>
    </source>
</evidence>
<evidence type="ECO:0000313" key="2">
    <source>
        <dbReference type="Proteomes" id="UP000325576"/>
    </source>
</evidence>
<accession>A0A0C3A8Q9</accession>